<protein>
    <recommendedName>
        <fullName evidence="1">Prolyl 3,4-dihydroxylase TPA1/OFD1 N-terminal domain-containing protein</fullName>
    </recommendedName>
</protein>
<evidence type="ECO:0000259" key="1">
    <source>
        <dbReference type="Pfam" id="PF13661"/>
    </source>
</evidence>
<dbReference type="PANTHER" id="PTHR12117:SF0">
    <property type="entry name" value="PROLYL 3-HYDROXYLASE OGFOD1"/>
    <property type="match status" value="1"/>
</dbReference>
<comment type="caution">
    <text evidence="2">The sequence shown here is derived from an EMBL/GenBank/DDBJ whole genome shotgun (WGS) entry which is preliminary data.</text>
</comment>
<proteinExistence type="predicted"/>
<dbReference type="InterPro" id="IPR051842">
    <property type="entry name" value="uS12_prolyl_hydroxylase"/>
</dbReference>
<sequence>VLLCHDDELEGRRVAFILYLVPPWQSSDGGTLDLYSTDSRYLGSCLFLQLYCWITAECYHYHQVISSQRV</sequence>
<dbReference type="Proteomes" id="UP001434883">
    <property type="component" value="Unassembled WGS sequence"/>
</dbReference>
<organism evidence="2 3">
    <name type="scientific">Xenoophorus captivus</name>
    <dbReference type="NCBI Taxonomy" id="1517983"/>
    <lineage>
        <taxon>Eukaryota</taxon>
        <taxon>Metazoa</taxon>
        <taxon>Chordata</taxon>
        <taxon>Craniata</taxon>
        <taxon>Vertebrata</taxon>
        <taxon>Euteleostomi</taxon>
        <taxon>Actinopterygii</taxon>
        <taxon>Neopterygii</taxon>
        <taxon>Teleostei</taxon>
        <taxon>Neoteleostei</taxon>
        <taxon>Acanthomorphata</taxon>
        <taxon>Ovalentaria</taxon>
        <taxon>Atherinomorphae</taxon>
        <taxon>Cyprinodontiformes</taxon>
        <taxon>Goodeidae</taxon>
        <taxon>Xenoophorus</taxon>
    </lineage>
</organism>
<evidence type="ECO:0000313" key="3">
    <source>
        <dbReference type="Proteomes" id="UP001434883"/>
    </source>
</evidence>
<dbReference type="EMBL" id="JAHRIN010002087">
    <property type="protein sequence ID" value="MEQ2192254.1"/>
    <property type="molecule type" value="Genomic_DNA"/>
</dbReference>
<feature type="non-terminal residue" evidence="2">
    <location>
        <position position="1"/>
    </location>
</feature>
<dbReference type="Pfam" id="PF13661">
    <property type="entry name" value="2OG-FeII_Oxy_4"/>
    <property type="match status" value="1"/>
</dbReference>
<dbReference type="PANTHER" id="PTHR12117">
    <property type="entry name" value="HISTONE ACETYLTRANSFERASE COMPLEX"/>
    <property type="match status" value="1"/>
</dbReference>
<keyword evidence="3" id="KW-1185">Reference proteome</keyword>
<gene>
    <name evidence="2" type="ORF">XENOCAPTIV_009151</name>
</gene>
<accession>A0ABV0Q8Z1</accession>
<evidence type="ECO:0000313" key="2">
    <source>
        <dbReference type="EMBL" id="MEQ2192254.1"/>
    </source>
</evidence>
<name>A0ABV0Q8Z1_9TELE</name>
<reference evidence="2 3" key="1">
    <citation type="submission" date="2021-06" db="EMBL/GenBank/DDBJ databases">
        <authorList>
            <person name="Palmer J.M."/>
        </authorList>
    </citation>
    <scope>NUCLEOTIDE SEQUENCE [LARGE SCALE GENOMIC DNA]</scope>
    <source>
        <strain evidence="2 3">XC_2019</strain>
        <tissue evidence="2">Muscle</tissue>
    </source>
</reference>
<dbReference type="Gene3D" id="2.60.120.620">
    <property type="entry name" value="q2cbj1_9rhob like domain"/>
    <property type="match status" value="1"/>
</dbReference>
<feature type="domain" description="Prolyl 3,4-dihydroxylase TPA1/OFD1 N-terminal" evidence="1">
    <location>
        <begin position="2"/>
        <end position="41"/>
    </location>
</feature>
<dbReference type="InterPro" id="IPR039558">
    <property type="entry name" value="TPA1/OFD1_N"/>
</dbReference>